<evidence type="ECO:0000256" key="4">
    <source>
        <dbReference type="ARBA" id="ARBA00022692"/>
    </source>
</evidence>
<keyword evidence="3" id="KW-0997">Cell inner membrane</keyword>
<dbReference type="RefSeq" id="WP_263846627.1">
    <property type="nucleotide sequence ID" value="NZ_JALIEB010000046.1"/>
</dbReference>
<dbReference type="EMBL" id="JALIEB010000046">
    <property type="protein sequence ID" value="MCV3274423.1"/>
    <property type="molecule type" value="Genomic_DNA"/>
</dbReference>
<evidence type="ECO:0000256" key="3">
    <source>
        <dbReference type="ARBA" id="ARBA00022519"/>
    </source>
</evidence>
<proteinExistence type="predicted"/>
<evidence type="ECO:0000256" key="6">
    <source>
        <dbReference type="ARBA" id="ARBA00022989"/>
    </source>
</evidence>
<keyword evidence="6 8" id="KW-1133">Transmembrane helix</keyword>
<dbReference type="Pfam" id="PF06610">
    <property type="entry name" value="AlaE"/>
    <property type="match status" value="1"/>
</dbReference>
<evidence type="ECO:0000256" key="8">
    <source>
        <dbReference type="SAM" id="Phobius"/>
    </source>
</evidence>
<evidence type="ECO:0000256" key="1">
    <source>
        <dbReference type="ARBA" id="ARBA00022448"/>
    </source>
</evidence>
<gene>
    <name evidence="9" type="ORF">MUB52_23590</name>
</gene>
<keyword evidence="7 8" id="KW-0472">Membrane</keyword>
<keyword evidence="4 8" id="KW-0812">Transmembrane</keyword>
<evidence type="ECO:0000256" key="7">
    <source>
        <dbReference type="ARBA" id="ARBA00023136"/>
    </source>
</evidence>
<evidence type="ECO:0000256" key="5">
    <source>
        <dbReference type="ARBA" id="ARBA00022970"/>
    </source>
</evidence>
<keyword evidence="2" id="KW-1003">Cell membrane</keyword>
<sequence>MKHIFSRRARIWLADNLALLSFFTLTGVLNERFIAGMEWSEVATARLIGAPLMILTARPYGVWRDWVMLTSGAAGSGQARAFVFDTFALLSFQVPIYAGIIWMGGASGTTLLSGILGAAVIMLVCGRPYGLWLDTVRNWMDVTIEAKPNSV</sequence>
<reference evidence="9 10" key="1">
    <citation type="submission" date="2022-04" db="EMBL/GenBank/DDBJ databases">
        <title>Roseobacter sp. WL0113 is a bacterium isolated from neritic sediment.</title>
        <authorList>
            <person name="Wang L."/>
            <person name="He W."/>
            <person name="Zhang D.-F."/>
        </authorList>
    </citation>
    <scope>NUCLEOTIDE SEQUENCE [LARGE SCALE GENOMIC DNA]</scope>
    <source>
        <strain evidence="9 10">WL0113</strain>
    </source>
</reference>
<accession>A0ABT3BLH6</accession>
<evidence type="ECO:0000256" key="2">
    <source>
        <dbReference type="ARBA" id="ARBA00022475"/>
    </source>
</evidence>
<keyword evidence="10" id="KW-1185">Reference proteome</keyword>
<evidence type="ECO:0000313" key="10">
    <source>
        <dbReference type="Proteomes" id="UP001208690"/>
    </source>
</evidence>
<feature type="transmembrane region" description="Helical" evidence="8">
    <location>
        <begin position="82"/>
        <end position="105"/>
    </location>
</feature>
<dbReference type="InterPro" id="IPR010574">
    <property type="entry name" value="Ala_export_AlaE"/>
</dbReference>
<comment type="caution">
    <text evidence="9">The sequence shown here is derived from an EMBL/GenBank/DDBJ whole genome shotgun (WGS) entry which is preliminary data.</text>
</comment>
<dbReference type="Proteomes" id="UP001208690">
    <property type="component" value="Unassembled WGS sequence"/>
</dbReference>
<evidence type="ECO:0000313" key="9">
    <source>
        <dbReference type="EMBL" id="MCV3274423.1"/>
    </source>
</evidence>
<feature type="transmembrane region" description="Helical" evidence="8">
    <location>
        <begin position="111"/>
        <end position="130"/>
    </location>
</feature>
<keyword evidence="5" id="KW-0029">Amino-acid transport</keyword>
<organism evidence="9 10">
    <name type="scientific">Roseobacter sinensis</name>
    <dbReference type="NCBI Taxonomy" id="2931391"/>
    <lineage>
        <taxon>Bacteria</taxon>
        <taxon>Pseudomonadati</taxon>
        <taxon>Pseudomonadota</taxon>
        <taxon>Alphaproteobacteria</taxon>
        <taxon>Rhodobacterales</taxon>
        <taxon>Roseobacteraceae</taxon>
        <taxon>Roseobacter</taxon>
    </lineage>
</organism>
<name>A0ABT3BLH6_9RHOB</name>
<protein>
    <submittedName>
        <fullName evidence="9">L-alanine exporter AlaE</fullName>
    </submittedName>
</protein>
<keyword evidence="1" id="KW-0813">Transport</keyword>